<evidence type="ECO:0000313" key="2">
    <source>
        <dbReference type="Proteomes" id="UP000431401"/>
    </source>
</evidence>
<protein>
    <recommendedName>
        <fullName evidence="3">Winged helix-turn-helix domain-containing protein</fullName>
    </recommendedName>
</protein>
<proteinExistence type="predicted"/>
<dbReference type="PANTHER" id="PTHR30528">
    <property type="entry name" value="CYTOPLASMIC PROTEIN"/>
    <property type="match status" value="1"/>
</dbReference>
<dbReference type="AlphaFoldDB" id="A0A7K0DTL0"/>
<accession>A0A7K0DTL0</accession>
<dbReference type="RefSeq" id="WP_319943411.1">
    <property type="nucleotide sequence ID" value="NZ_WEGI01000010.1"/>
</dbReference>
<evidence type="ECO:0000313" key="1">
    <source>
        <dbReference type="EMBL" id="MQY29103.1"/>
    </source>
</evidence>
<dbReference type="Proteomes" id="UP000431401">
    <property type="component" value="Unassembled WGS sequence"/>
</dbReference>
<gene>
    <name evidence="1" type="ORF">NRB56_46920</name>
</gene>
<dbReference type="EMBL" id="WEGI01000010">
    <property type="protein sequence ID" value="MQY29103.1"/>
    <property type="molecule type" value="Genomic_DNA"/>
</dbReference>
<dbReference type="Pfam" id="PF06224">
    <property type="entry name" value="AlkZ-like"/>
    <property type="match status" value="1"/>
</dbReference>
<organism evidence="1 2">
    <name type="scientific">Nocardia aurantia</name>
    <dbReference type="NCBI Taxonomy" id="2585199"/>
    <lineage>
        <taxon>Bacteria</taxon>
        <taxon>Bacillati</taxon>
        <taxon>Actinomycetota</taxon>
        <taxon>Actinomycetes</taxon>
        <taxon>Mycobacteriales</taxon>
        <taxon>Nocardiaceae</taxon>
        <taxon>Nocardia</taxon>
    </lineage>
</organism>
<dbReference type="InterPro" id="IPR009351">
    <property type="entry name" value="AlkZ-like"/>
</dbReference>
<evidence type="ECO:0008006" key="3">
    <source>
        <dbReference type="Google" id="ProtNLM"/>
    </source>
</evidence>
<keyword evidence="2" id="KW-1185">Reference proteome</keyword>
<dbReference type="PANTHER" id="PTHR30528:SF0">
    <property type="entry name" value="CYTOPLASMIC PROTEIN"/>
    <property type="match status" value="1"/>
</dbReference>
<comment type="caution">
    <text evidence="1">The sequence shown here is derived from an EMBL/GenBank/DDBJ whole genome shotgun (WGS) entry which is preliminary data.</text>
</comment>
<reference evidence="1 2" key="1">
    <citation type="submission" date="2019-10" db="EMBL/GenBank/DDBJ databases">
        <title>Nocardia macrotermitis sp. nov. and Nocardia aurantia sp. nov., isolated from the gut of fungus growing-termite Macrotermes natalensis.</title>
        <authorList>
            <person name="Benndorf R."/>
            <person name="Schwitalla J."/>
            <person name="Martin K."/>
            <person name="De Beer W."/>
            <person name="Kaster A.-K."/>
            <person name="Vollmers J."/>
            <person name="Poulsen M."/>
            <person name="Beemelmanns C."/>
        </authorList>
    </citation>
    <scope>NUCLEOTIDE SEQUENCE [LARGE SCALE GENOMIC DNA]</scope>
    <source>
        <strain evidence="1 2">RB56</strain>
    </source>
</reference>
<name>A0A7K0DTL0_9NOCA</name>
<sequence>MRTMTTAGARRTALAAQGFAAAHPATVNRRVLQRVLERTQLLQLDSVAAVVRAHYAPVFSRVGGYDRGLLDELAWSHDSRRPRRLVEYWAHEAALIPVEDWPLMRWRMAHYRHGRWGGAKRVLEHSPRLPKDVLEVIGEFGASTAGEVEKHLELDRPRSKDHWGWNYSDTKVVCELLFATGELSVDKRVGFQRYYDLTERVLPPEALAREVDEPDAVRELVRRAADALGVATEPDLRDYYRLRREQTAPAIADLVDAGELEPVQVAGWDRLAYLRPGARTPRAVTGSALLCPFDPLIFYRPRTERIFDFHYRIEIYTPEPKRVHGYYVFPFLLDGELVGRVDLRAERATGRLLVPAAFAEPGRDDPRVASELAAALRAMADWLELDHVVVGERGNLAAELARAAG</sequence>